<keyword evidence="1" id="KW-1133">Transmembrane helix</keyword>
<feature type="transmembrane region" description="Helical" evidence="1">
    <location>
        <begin position="69"/>
        <end position="89"/>
    </location>
</feature>
<dbReference type="Proteomes" id="UP001332243">
    <property type="component" value="Unassembled WGS sequence"/>
</dbReference>
<name>A0ABU7S4S6_9ACTN</name>
<organism evidence="2 3">
    <name type="scientific">Plantactinospora sonchi</name>
    <dbReference type="NCBI Taxonomy" id="1544735"/>
    <lineage>
        <taxon>Bacteria</taxon>
        <taxon>Bacillati</taxon>
        <taxon>Actinomycetota</taxon>
        <taxon>Actinomycetes</taxon>
        <taxon>Micromonosporales</taxon>
        <taxon>Micromonosporaceae</taxon>
        <taxon>Plantactinospora</taxon>
    </lineage>
</organism>
<proteinExistence type="predicted"/>
<dbReference type="EMBL" id="JAZGQK010000042">
    <property type="protein sequence ID" value="MEE6263705.1"/>
    <property type="molecule type" value="Genomic_DNA"/>
</dbReference>
<reference evidence="2 3" key="1">
    <citation type="submission" date="2024-01" db="EMBL/GenBank/DDBJ databases">
        <title>Genome insights into Plantactinospora sonchi sp. nov.</title>
        <authorList>
            <person name="Wang L."/>
        </authorList>
    </citation>
    <scope>NUCLEOTIDE SEQUENCE [LARGE SCALE GENOMIC DNA]</scope>
    <source>
        <strain evidence="2 3">NEAU-QY2</strain>
    </source>
</reference>
<keyword evidence="1" id="KW-0472">Membrane</keyword>
<evidence type="ECO:0000313" key="3">
    <source>
        <dbReference type="Proteomes" id="UP001332243"/>
    </source>
</evidence>
<comment type="caution">
    <text evidence="2">The sequence shown here is derived from an EMBL/GenBank/DDBJ whole genome shotgun (WGS) entry which is preliminary data.</text>
</comment>
<keyword evidence="3" id="KW-1185">Reference proteome</keyword>
<accession>A0ABU7S4S6</accession>
<keyword evidence="1" id="KW-0812">Transmembrane</keyword>
<dbReference type="RefSeq" id="WP_331218523.1">
    <property type="nucleotide sequence ID" value="NZ_JAZGQK010000042.1"/>
</dbReference>
<gene>
    <name evidence="2" type="ORF">V1633_35065</name>
</gene>
<evidence type="ECO:0000313" key="2">
    <source>
        <dbReference type="EMBL" id="MEE6263705.1"/>
    </source>
</evidence>
<sequence>MWWTGGGLLALVFPAVTVAIGYQLFGYPGVPFGFLVAGVATWYVGRLMNRSPDDPDDYHNEHRFFSIPMQYWALLWMVFALSQLVLMSLGKAGWQQQ</sequence>
<evidence type="ECO:0000256" key="1">
    <source>
        <dbReference type="SAM" id="Phobius"/>
    </source>
</evidence>
<protein>
    <submittedName>
        <fullName evidence="2">Uncharacterized protein</fullName>
    </submittedName>
</protein>